<name>A0A1T5HUP9_9BACT</name>
<gene>
    <name evidence="1" type="ORF">SAMN03080601_03547</name>
</gene>
<dbReference type="KEGG" id="asx:CDL62_15625"/>
<sequence length="92" mass="10344">MKMPTLKAIHICNSHQPTLNPKIAKEYVFADARQTETKKQIERKNDKKINTERLTSCIKHLADSGLSSGTARIKSGCNLIGNRFELPNVSYT</sequence>
<reference evidence="2" key="1">
    <citation type="submission" date="2017-02" db="EMBL/GenBank/DDBJ databases">
        <authorList>
            <person name="Varghese N."/>
            <person name="Submissions S."/>
        </authorList>
    </citation>
    <scope>NUCLEOTIDE SEQUENCE [LARGE SCALE GENOMIC DNA]</scope>
    <source>
        <strain evidence="2">DSM 24412</strain>
    </source>
</reference>
<dbReference type="EMBL" id="FUYV01000053">
    <property type="protein sequence ID" value="SKC24250.1"/>
    <property type="molecule type" value="Genomic_DNA"/>
</dbReference>
<evidence type="ECO:0000313" key="1">
    <source>
        <dbReference type="EMBL" id="SKC24250.1"/>
    </source>
</evidence>
<protein>
    <submittedName>
        <fullName evidence="1">Uncharacterized protein</fullName>
    </submittedName>
</protein>
<keyword evidence="2" id="KW-1185">Reference proteome</keyword>
<dbReference type="AlphaFoldDB" id="A0A1T5HUP9"/>
<accession>A0A1T5HUP9</accession>
<dbReference type="Proteomes" id="UP000191055">
    <property type="component" value="Unassembled WGS sequence"/>
</dbReference>
<dbReference type="STRING" id="889453.SAMN03080601_03547"/>
<proteinExistence type="predicted"/>
<evidence type="ECO:0000313" key="2">
    <source>
        <dbReference type="Proteomes" id="UP000191055"/>
    </source>
</evidence>
<organism evidence="1 2">
    <name type="scientific">Alkalitalea saponilacus</name>
    <dbReference type="NCBI Taxonomy" id="889453"/>
    <lineage>
        <taxon>Bacteria</taxon>
        <taxon>Pseudomonadati</taxon>
        <taxon>Bacteroidota</taxon>
        <taxon>Bacteroidia</taxon>
        <taxon>Marinilabiliales</taxon>
        <taxon>Marinilabiliaceae</taxon>
        <taxon>Alkalitalea</taxon>
    </lineage>
</organism>